<sequence>MQVSRGKDWVSLARPLYVQRPGQSLNAPAPRPQRAASTRELRNQCKLSEAPRGRPLRAPRQKGVLRRLSTAPAPGGPPPPAPTAASAARPRGARPGDSRRLRPKLPAPTGSARLERDKASPPQPPRRPRGPPGAETRARGNAGRPAMVLNTLPRRLRASPETGAEGGPGAPGSGRLLSPWAACTHRHGQPKPLVTHHLAPAARAAAAAGSAPPGRCVRGGSYRRSHGSRLRPNLAGPGCALWACASGRAVML</sequence>
<evidence type="ECO:0000313" key="1">
    <source>
        <dbReference type="EMBL" id="CAI9710117.1"/>
    </source>
</evidence>
<proteinExistence type="predicted"/>
<reference evidence="1" key="1">
    <citation type="submission" date="2023-05" db="EMBL/GenBank/DDBJ databases">
        <authorList>
            <consortium name="ELIXIR-Norway"/>
        </authorList>
    </citation>
    <scope>NUCLEOTIDE SEQUENCE</scope>
</reference>
<dbReference type="EMBL" id="OX596089">
    <property type="protein sequence ID" value="CAI9710117.1"/>
    <property type="molecule type" value="Genomic_DNA"/>
</dbReference>
<dbReference type="Proteomes" id="UP001162501">
    <property type="component" value="Chromosome 5"/>
</dbReference>
<organism evidence="1 2">
    <name type="scientific">Rangifer tarandus platyrhynchus</name>
    <name type="common">Svalbard reindeer</name>
    <dbReference type="NCBI Taxonomy" id="3082113"/>
    <lineage>
        <taxon>Eukaryota</taxon>
        <taxon>Metazoa</taxon>
        <taxon>Chordata</taxon>
        <taxon>Craniata</taxon>
        <taxon>Vertebrata</taxon>
        <taxon>Euteleostomi</taxon>
        <taxon>Mammalia</taxon>
        <taxon>Eutheria</taxon>
        <taxon>Laurasiatheria</taxon>
        <taxon>Artiodactyla</taxon>
        <taxon>Ruminantia</taxon>
        <taxon>Pecora</taxon>
        <taxon>Cervidae</taxon>
        <taxon>Odocoileinae</taxon>
        <taxon>Rangifer</taxon>
    </lineage>
</organism>
<name>A0ACB0FAP0_RANTA</name>
<accession>A0ACB0FAP0</accession>
<gene>
    <name evidence="1" type="ORF">MRATA1EN3_LOCUS21330</name>
</gene>
<protein>
    <submittedName>
        <fullName evidence="1">Uncharacterized protein</fullName>
    </submittedName>
</protein>
<evidence type="ECO:0000313" key="2">
    <source>
        <dbReference type="Proteomes" id="UP001162501"/>
    </source>
</evidence>